<evidence type="ECO:0000313" key="2">
    <source>
        <dbReference type="EMBL" id="RPE36522.1"/>
    </source>
</evidence>
<dbReference type="EMBL" id="RKQG01000001">
    <property type="protein sequence ID" value="RPE36522.1"/>
    <property type="molecule type" value="Genomic_DNA"/>
</dbReference>
<dbReference type="GO" id="GO:0004029">
    <property type="term" value="F:aldehyde dehydrogenase (NAD+) activity"/>
    <property type="evidence" value="ECO:0007669"/>
    <property type="project" value="TreeGrafter"/>
</dbReference>
<dbReference type="Proteomes" id="UP000266906">
    <property type="component" value="Unassembled WGS sequence"/>
</dbReference>
<dbReference type="Pfam" id="PF01370">
    <property type="entry name" value="Epimerase"/>
    <property type="match status" value="1"/>
</dbReference>
<sequence length="345" mass="36227">MQDTTASRTSPGAPSRASAPLSLLVLGGTRFVGRALVEAALAAGHRVTLFNRGRTAPGLFPAAATGVETVLGDRTADLSALAGRRWDAVVDVAGYHPEVVRRAVDALRGRAGRYVFVSSLSVLADQATAQDEDGRLLSPDDDLAPHQLYGARKAACERIVLDAFGERADVVRPGLIVGPHDPTDRFAYWPRRFRRGGRVLLPGDPADPAQFIDVRDLARWILGCAAGRHGGVHHVTGRPLPFGAFFAACRALVNPAAEPVWVGTEALLRAGAEPWMGVPMWIGAPECAAVNLVDTSRALAAGLTLRPLAGTLADTLAWDTARGGPAPGEEGLSAAAERRLLAATA</sequence>
<keyword evidence="3" id="KW-1185">Reference proteome</keyword>
<feature type="domain" description="NAD-dependent epimerase/dehydratase" evidence="1">
    <location>
        <begin position="24"/>
        <end position="222"/>
    </location>
</feature>
<evidence type="ECO:0000259" key="1">
    <source>
        <dbReference type="Pfam" id="PF01370"/>
    </source>
</evidence>
<dbReference type="PANTHER" id="PTHR48079:SF6">
    <property type="entry name" value="NAD(P)-BINDING DOMAIN-CONTAINING PROTEIN-RELATED"/>
    <property type="match status" value="1"/>
</dbReference>
<organism evidence="2 3">
    <name type="scientific">Kitasatospora cineracea</name>
    <dbReference type="NCBI Taxonomy" id="88074"/>
    <lineage>
        <taxon>Bacteria</taxon>
        <taxon>Bacillati</taxon>
        <taxon>Actinomycetota</taxon>
        <taxon>Actinomycetes</taxon>
        <taxon>Kitasatosporales</taxon>
        <taxon>Streptomycetaceae</taxon>
        <taxon>Kitasatospora</taxon>
    </lineage>
</organism>
<dbReference type="GO" id="GO:0005737">
    <property type="term" value="C:cytoplasm"/>
    <property type="evidence" value="ECO:0007669"/>
    <property type="project" value="TreeGrafter"/>
</dbReference>
<dbReference type="SUPFAM" id="SSF51735">
    <property type="entry name" value="NAD(P)-binding Rossmann-fold domains"/>
    <property type="match status" value="1"/>
</dbReference>
<protein>
    <submittedName>
        <fullName evidence="2">2'-hydroxyisoflavone reductase</fullName>
    </submittedName>
</protein>
<accession>A0A3N4RT03</accession>
<proteinExistence type="predicted"/>
<dbReference type="InterPro" id="IPR051783">
    <property type="entry name" value="NAD(P)-dependent_oxidoreduct"/>
</dbReference>
<evidence type="ECO:0000313" key="3">
    <source>
        <dbReference type="Proteomes" id="UP000266906"/>
    </source>
</evidence>
<dbReference type="Gene3D" id="3.40.50.720">
    <property type="entry name" value="NAD(P)-binding Rossmann-like Domain"/>
    <property type="match status" value="1"/>
</dbReference>
<dbReference type="RefSeq" id="WP_244260008.1">
    <property type="nucleotide sequence ID" value="NZ_RKQG01000001.1"/>
</dbReference>
<dbReference type="InterPro" id="IPR036291">
    <property type="entry name" value="NAD(P)-bd_dom_sf"/>
</dbReference>
<dbReference type="PANTHER" id="PTHR48079">
    <property type="entry name" value="PROTEIN YEEZ"/>
    <property type="match status" value="1"/>
</dbReference>
<gene>
    <name evidence="2" type="ORF">EDD38_4897</name>
</gene>
<comment type="caution">
    <text evidence="2">The sequence shown here is derived from an EMBL/GenBank/DDBJ whole genome shotgun (WGS) entry which is preliminary data.</text>
</comment>
<dbReference type="AlphaFoldDB" id="A0A3N4RT03"/>
<reference evidence="2 3" key="1">
    <citation type="submission" date="2018-11" db="EMBL/GenBank/DDBJ databases">
        <title>Sequencing the genomes of 1000 actinobacteria strains.</title>
        <authorList>
            <person name="Klenk H.-P."/>
        </authorList>
    </citation>
    <scope>NUCLEOTIDE SEQUENCE [LARGE SCALE GENOMIC DNA]</scope>
    <source>
        <strain evidence="2 3">DSM 44781</strain>
    </source>
</reference>
<dbReference type="InterPro" id="IPR001509">
    <property type="entry name" value="Epimerase_deHydtase"/>
</dbReference>
<name>A0A3N4RT03_9ACTN</name>